<evidence type="ECO:0000313" key="3">
    <source>
        <dbReference type="Proteomes" id="UP001174136"/>
    </source>
</evidence>
<comment type="caution">
    <text evidence="2">The sequence shown here is derived from an EMBL/GenBank/DDBJ whole genome shotgun (WGS) entry which is preliminary data.</text>
</comment>
<evidence type="ECO:0000256" key="1">
    <source>
        <dbReference type="SAM" id="MobiDB-lite"/>
    </source>
</evidence>
<sequence length="94" mass="10309">MEDFLYGKLDHTAPQRPSASQLLGRHMENAAGSLGLETPYGECRHAKPQTSTRELSIEDKMTAAAELDSTFGTPECRVQLRCCTTSPGCLNELH</sequence>
<gene>
    <name evidence="2" type="primary">SH3GLB2_3</name>
    <name evidence="2" type="ORF">N1851_034894</name>
</gene>
<organism evidence="2 3">
    <name type="scientific">Merluccius polli</name>
    <name type="common">Benguela hake</name>
    <name type="synonym">Merluccius cadenati</name>
    <dbReference type="NCBI Taxonomy" id="89951"/>
    <lineage>
        <taxon>Eukaryota</taxon>
        <taxon>Metazoa</taxon>
        <taxon>Chordata</taxon>
        <taxon>Craniata</taxon>
        <taxon>Vertebrata</taxon>
        <taxon>Euteleostomi</taxon>
        <taxon>Actinopterygii</taxon>
        <taxon>Neopterygii</taxon>
        <taxon>Teleostei</taxon>
        <taxon>Neoteleostei</taxon>
        <taxon>Acanthomorphata</taxon>
        <taxon>Zeiogadaria</taxon>
        <taxon>Gadariae</taxon>
        <taxon>Gadiformes</taxon>
        <taxon>Gadoidei</taxon>
        <taxon>Merlucciidae</taxon>
        <taxon>Merluccius</taxon>
    </lineage>
</organism>
<name>A0AA47LZ32_MERPO</name>
<feature type="region of interest" description="Disordered" evidence="1">
    <location>
        <begin position="34"/>
        <end position="54"/>
    </location>
</feature>
<dbReference type="EMBL" id="JAOPHQ010006681">
    <property type="protein sequence ID" value="KAK0130630.1"/>
    <property type="molecule type" value="Genomic_DNA"/>
</dbReference>
<keyword evidence="3" id="KW-1185">Reference proteome</keyword>
<accession>A0AA47LZ32</accession>
<reference evidence="2" key="1">
    <citation type="journal article" date="2023" name="Front. Mar. Sci.">
        <title>A new Merluccius polli reference genome to investigate the effects of global change in West African waters.</title>
        <authorList>
            <person name="Mateo J.L."/>
            <person name="Blanco-Fernandez C."/>
            <person name="Garcia-Vazquez E."/>
            <person name="Machado-Schiaffino G."/>
        </authorList>
    </citation>
    <scope>NUCLEOTIDE SEQUENCE</scope>
    <source>
        <strain evidence="2">C29</strain>
        <tissue evidence="2">Fin</tissue>
    </source>
</reference>
<protein>
    <submittedName>
        <fullName evidence="2">Endophilin-B2</fullName>
    </submittedName>
</protein>
<dbReference type="AlphaFoldDB" id="A0AA47LZ32"/>
<proteinExistence type="predicted"/>
<evidence type="ECO:0000313" key="2">
    <source>
        <dbReference type="EMBL" id="KAK0130630.1"/>
    </source>
</evidence>
<dbReference type="Proteomes" id="UP001174136">
    <property type="component" value="Unassembled WGS sequence"/>
</dbReference>